<keyword evidence="1" id="KW-0472">Membrane</keyword>
<name>A0ABP9XGF3_9DEIO</name>
<dbReference type="EMBL" id="BAABRV010000007">
    <property type="protein sequence ID" value="GAA5534438.1"/>
    <property type="molecule type" value="Genomic_DNA"/>
</dbReference>
<comment type="caution">
    <text evidence="2">The sequence shown here is derived from an EMBL/GenBank/DDBJ whole genome shotgun (WGS) entry which is preliminary data.</text>
</comment>
<feature type="transmembrane region" description="Helical" evidence="1">
    <location>
        <begin position="52"/>
        <end position="71"/>
    </location>
</feature>
<keyword evidence="3" id="KW-1185">Reference proteome</keyword>
<evidence type="ECO:0000313" key="2">
    <source>
        <dbReference type="EMBL" id="GAA5534438.1"/>
    </source>
</evidence>
<dbReference type="Proteomes" id="UP001404956">
    <property type="component" value="Unassembled WGS sequence"/>
</dbReference>
<sequence length="147" mass="14981">MLDTFARELRAGTPADLTRAARRAQAVALLALALPGLPLGGLYLLTKPAPLPFPWVAALALLAALLALAALRLAQRAARQPVQPPSRAALTAAIQAAAAPAAPFLLGCVFLAQPLALALLWLVAALACAAAWASVPGWVRAATARTG</sequence>
<gene>
    <name evidence="2" type="ORF">Dalu01_02849</name>
</gene>
<feature type="transmembrane region" description="Helical" evidence="1">
    <location>
        <begin position="92"/>
        <end position="112"/>
    </location>
</feature>
<feature type="transmembrane region" description="Helical" evidence="1">
    <location>
        <begin position="26"/>
        <end position="46"/>
    </location>
</feature>
<feature type="transmembrane region" description="Helical" evidence="1">
    <location>
        <begin position="118"/>
        <end position="139"/>
    </location>
</feature>
<protein>
    <submittedName>
        <fullName evidence="2">Uncharacterized protein</fullName>
    </submittedName>
</protein>
<dbReference type="RefSeq" id="WP_345455913.1">
    <property type="nucleotide sequence ID" value="NZ_BAABRV010000007.1"/>
</dbReference>
<organism evidence="2 3">
    <name type="scientific">Deinococcus aluminii</name>
    <dbReference type="NCBI Taxonomy" id="1656885"/>
    <lineage>
        <taxon>Bacteria</taxon>
        <taxon>Thermotogati</taxon>
        <taxon>Deinococcota</taxon>
        <taxon>Deinococci</taxon>
        <taxon>Deinococcales</taxon>
        <taxon>Deinococcaceae</taxon>
        <taxon>Deinococcus</taxon>
    </lineage>
</organism>
<evidence type="ECO:0000313" key="3">
    <source>
        <dbReference type="Proteomes" id="UP001404956"/>
    </source>
</evidence>
<keyword evidence="1" id="KW-0812">Transmembrane</keyword>
<keyword evidence="1" id="KW-1133">Transmembrane helix</keyword>
<evidence type="ECO:0000256" key="1">
    <source>
        <dbReference type="SAM" id="Phobius"/>
    </source>
</evidence>
<accession>A0ABP9XGF3</accession>
<reference evidence="2 3" key="1">
    <citation type="submission" date="2024-02" db="EMBL/GenBank/DDBJ databases">
        <title>Deinococcus aluminii NBRC 112889.</title>
        <authorList>
            <person name="Ichikawa N."/>
            <person name="Katano-Makiyama Y."/>
            <person name="Hidaka K."/>
        </authorList>
    </citation>
    <scope>NUCLEOTIDE SEQUENCE [LARGE SCALE GENOMIC DNA]</scope>
    <source>
        <strain evidence="2 3">NBRC 112889</strain>
    </source>
</reference>
<proteinExistence type="predicted"/>